<reference evidence="9" key="1">
    <citation type="journal article" date="2011" name="MBio">
        <title>Novel metabolic attributes of the genus Cyanothece, comprising a group of unicellular nitrogen-fixing Cyanobacteria.</title>
        <authorList>
            <person name="Bandyopadhyay A."/>
            <person name="Elvitigala T."/>
            <person name="Welsh E."/>
            <person name="Stockel J."/>
            <person name="Liberton M."/>
            <person name="Min H."/>
            <person name="Sherman L.A."/>
            <person name="Pakrasi H.B."/>
        </authorList>
    </citation>
    <scope>NUCLEOTIDE SEQUENCE [LARGE SCALE GENOMIC DNA]</scope>
    <source>
        <strain evidence="9">PCC 8801</strain>
    </source>
</reference>
<accession>B7K4J4</accession>
<dbReference type="InterPro" id="IPR051399">
    <property type="entry name" value="RNA-guided_DNA_endo/Transpos"/>
</dbReference>
<dbReference type="HOGENOM" id="CLU_032903_3_2_3"/>
<keyword evidence="4" id="KW-0238">DNA-binding</keyword>
<evidence type="ECO:0000256" key="5">
    <source>
        <dbReference type="ARBA" id="ARBA00023172"/>
    </source>
</evidence>
<name>B7K4J4_RIPO1</name>
<comment type="similarity">
    <text evidence="1">In the C-terminal section; belongs to the transposase 35 family.</text>
</comment>
<evidence type="ECO:0000256" key="3">
    <source>
        <dbReference type="ARBA" id="ARBA00022578"/>
    </source>
</evidence>
<dbReference type="PANTHER" id="PTHR30405">
    <property type="entry name" value="TRANSPOSASE"/>
    <property type="match status" value="1"/>
</dbReference>
<keyword evidence="5" id="KW-0233">DNA recombination</keyword>
<dbReference type="InterPro" id="IPR010095">
    <property type="entry name" value="Cas12f1-like_TNB"/>
</dbReference>
<evidence type="ECO:0000256" key="1">
    <source>
        <dbReference type="ARBA" id="ARBA00008761"/>
    </source>
</evidence>
<gene>
    <name evidence="8" type="ordered locus">PCC8801_1399</name>
</gene>
<dbReference type="GO" id="GO:0032196">
    <property type="term" value="P:transposition"/>
    <property type="evidence" value="ECO:0007669"/>
    <property type="project" value="UniProtKB-KW"/>
</dbReference>
<evidence type="ECO:0000259" key="7">
    <source>
        <dbReference type="Pfam" id="PF07282"/>
    </source>
</evidence>
<feature type="domain" description="Cas12f1-like TNB" evidence="7">
    <location>
        <begin position="295"/>
        <end position="356"/>
    </location>
</feature>
<keyword evidence="9" id="KW-1185">Reference proteome</keyword>
<dbReference type="InterPro" id="IPR001959">
    <property type="entry name" value="Transposase"/>
</dbReference>
<dbReference type="KEGG" id="cyp:PCC8801_1399"/>
<dbReference type="eggNOG" id="COG0675">
    <property type="taxonomic scope" value="Bacteria"/>
</dbReference>
<evidence type="ECO:0000259" key="6">
    <source>
        <dbReference type="Pfam" id="PF01385"/>
    </source>
</evidence>
<dbReference type="AlphaFoldDB" id="B7K4J4"/>
<proteinExistence type="inferred from homology"/>
<sequence length="375" mass="42321">MLESQPITVACKLQVANTLAKEIDETMMVFACACDWVNQNTPEKMTNKTAMQSLVYQDVRVNFGLSSNLAIQAIRRVCANRKTAKQKGKKVKEFKPTSISYDARIFSFRESDWTVSVKLLNSRQRIKLLIGNYQIGLLKSKNPTSATLVKRKSGNYYIHITLDEPTQPEAKTDKVLGVDLGRTDIATTSEGESWSGKQITAKRNHYAKLRTTIQKKASKGTRSSRRRCRQLLARLSGKERRFQKHINHEISRQLVNNAVTNKQAIAIEDLTGIRERTNRKPRSKKDKRLGNNWAFYQLRQFLTYKCILAGVKLILVNPAYTSLSCHKCLVIGDRKGKGFSCNNCGNKCDADYNGAQKCDSFSLNLETGGRLASVK</sequence>
<dbReference type="GO" id="GO:0003677">
    <property type="term" value="F:DNA binding"/>
    <property type="evidence" value="ECO:0007669"/>
    <property type="project" value="UniProtKB-KW"/>
</dbReference>
<dbReference type="NCBIfam" id="NF040570">
    <property type="entry name" value="guided_TnpB"/>
    <property type="match status" value="1"/>
</dbReference>
<keyword evidence="3" id="KW-0815">Transposition</keyword>
<evidence type="ECO:0000256" key="2">
    <source>
        <dbReference type="ARBA" id="ARBA00011044"/>
    </source>
</evidence>
<comment type="similarity">
    <text evidence="2">In the N-terminal section; belongs to the transposase 2 family.</text>
</comment>
<dbReference type="STRING" id="41431.PCC8801_1399"/>
<protein>
    <submittedName>
        <fullName evidence="8">Transposase, IS605 OrfB family</fullName>
    </submittedName>
</protein>
<dbReference type="NCBIfam" id="TIGR01766">
    <property type="entry name" value="IS200/IS605 family accessory protein TnpB-like domain"/>
    <property type="match status" value="1"/>
</dbReference>
<dbReference type="Proteomes" id="UP000008204">
    <property type="component" value="Chromosome"/>
</dbReference>
<organism evidence="8 9">
    <name type="scientific">Rippkaea orientalis (strain PCC 8801 / RF-1)</name>
    <name type="common">Cyanothece sp. (strain PCC 8801)</name>
    <dbReference type="NCBI Taxonomy" id="41431"/>
    <lineage>
        <taxon>Bacteria</taxon>
        <taxon>Bacillati</taxon>
        <taxon>Cyanobacteriota</taxon>
        <taxon>Cyanophyceae</taxon>
        <taxon>Oscillatoriophycideae</taxon>
        <taxon>Chroococcales</taxon>
        <taxon>Aphanothecaceae</taxon>
        <taxon>Rippkaea</taxon>
        <taxon>Rippkaea orientalis</taxon>
    </lineage>
</organism>
<evidence type="ECO:0000256" key="4">
    <source>
        <dbReference type="ARBA" id="ARBA00023125"/>
    </source>
</evidence>
<dbReference type="GO" id="GO:0006310">
    <property type="term" value="P:DNA recombination"/>
    <property type="evidence" value="ECO:0007669"/>
    <property type="project" value="UniProtKB-KW"/>
</dbReference>
<dbReference type="RefSeq" id="WP_012594733.1">
    <property type="nucleotide sequence ID" value="NC_011726.1"/>
</dbReference>
<dbReference type="EMBL" id="CP001287">
    <property type="protein sequence ID" value="ACK65459.1"/>
    <property type="molecule type" value="Genomic_DNA"/>
</dbReference>
<dbReference type="Pfam" id="PF01385">
    <property type="entry name" value="OrfB_IS605"/>
    <property type="match status" value="1"/>
</dbReference>
<evidence type="ECO:0000313" key="8">
    <source>
        <dbReference type="EMBL" id="ACK65459.1"/>
    </source>
</evidence>
<dbReference type="PANTHER" id="PTHR30405:SF11">
    <property type="entry name" value="RNA-GUIDED DNA ENDONUCLEASE RV2885C-RELATED"/>
    <property type="match status" value="1"/>
</dbReference>
<evidence type="ECO:0000313" key="9">
    <source>
        <dbReference type="Proteomes" id="UP000008204"/>
    </source>
</evidence>
<dbReference type="Pfam" id="PF07282">
    <property type="entry name" value="Cas12f1-like_TNB"/>
    <property type="match status" value="1"/>
</dbReference>
<feature type="domain" description="Probable transposase IS891/IS1136/IS1341" evidence="6">
    <location>
        <begin position="164"/>
        <end position="270"/>
    </location>
</feature>